<dbReference type="EMBL" id="LT629688">
    <property type="protein sequence ID" value="SDE12280.1"/>
    <property type="molecule type" value="Genomic_DNA"/>
</dbReference>
<keyword evidence="3" id="KW-1185">Reference proteome</keyword>
<sequence>MAVVAVAVLAIGAVAATGRLGGMAEEPVRDSLRRPLPPHPLGEQDVVAVRLGVALRGYSMTEVDELLERLAREVGERDERIAALEHQLSTQDVHLGALERERDERQVRPSDRDDLESAEVFGPRPQERSA</sequence>
<dbReference type="AlphaFoldDB" id="A0A1G7ABZ7"/>
<dbReference type="NCBIfam" id="TIGR03544">
    <property type="entry name" value="DivI1A_domain"/>
    <property type="match status" value="1"/>
</dbReference>
<dbReference type="InterPro" id="IPR019933">
    <property type="entry name" value="DivIVA_domain"/>
</dbReference>
<dbReference type="Gene3D" id="6.10.250.660">
    <property type="match status" value="1"/>
</dbReference>
<evidence type="ECO:0000256" key="1">
    <source>
        <dbReference type="SAM" id="MobiDB-lite"/>
    </source>
</evidence>
<organism evidence="2 3">
    <name type="scientific">Auraticoccus monumenti</name>
    <dbReference type="NCBI Taxonomy" id="675864"/>
    <lineage>
        <taxon>Bacteria</taxon>
        <taxon>Bacillati</taxon>
        <taxon>Actinomycetota</taxon>
        <taxon>Actinomycetes</taxon>
        <taxon>Propionibacteriales</taxon>
        <taxon>Propionibacteriaceae</taxon>
        <taxon>Auraticoccus</taxon>
    </lineage>
</organism>
<protein>
    <submittedName>
        <fullName evidence="2">DivIVA domain-containing protein</fullName>
    </submittedName>
</protein>
<proteinExistence type="predicted"/>
<feature type="region of interest" description="Disordered" evidence="1">
    <location>
        <begin position="94"/>
        <end position="130"/>
    </location>
</feature>
<name>A0A1G7ABZ7_9ACTN</name>
<reference evidence="2 3" key="1">
    <citation type="submission" date="2016-10" db="EMBL/GenBank/DDBJ databases">
        <authorList>
            <person name="de Groot N.N."/>
        </authorList>
    </citation>
    <scope>NUCLEOTIDE SEQUENCE [LARGE SCALE GENOMIC DNA]</scope>
    <source>
        <strain evidence="2 3">MON 2.2</strain>
    </source>
</reference>
<accession>A0A1G7ABZ7</accession>
<evidence type="ECO:0000313" key="3">
    <source>
        <dbReference type="Proteomes" id="UP000198546"/>
    </source>
</evidence>
<evidence type="ECO:0000313" key="2">
    <source>
        <dbReference type="EMBL" id="SDE12280.1"/>
    </source>
</evidence>
<gene>
    <name evidence="2" type="ORF">SAMN04489747_2568</name>
</gene>
<dbReference type="STRING" id="675864.SAMN04489747_2568"/>
<feature type="compositionally biased region" description="Basic and acidic residues" evidence="1">
    <location>
        <begin position="97"/>
        <end position="112"/>
    </location>
</feature>
<dbReference type="Proteomes" id="UP000198546">
    <property type="component" value="Chromosome i"/>
</dbReference>